<dbReference type="Proteomes" id="UP000824782">
    <property type="component" value="Unassembled WGS sequence"/>
</dbReference>
<feature type="compositionally biased region" description="Low complexity" evidence="1">
    <location>
        <begin position="187"/>
        <end position="196"/>
    </location>
</feature>
<dbReference type="PANTHER" id="PTHR47695">
    <property type="entry name" value="PID DOMAIN-CONTAINING PROTEIN"/>
    <property type="match status" value="1"/>
</dbReference>
<gene>
    <name evidence="2" type="ORF">GDO81_020179</name>
</gene>
<protein>
    <recommendedName>
        <fullName evidence="4">Disabled homolog 1</fullName>
    </recommendedName>
</protein>
<feature type="compositionally biased region" description="Acidic residues" evidence="1">
    <location>
        <begin position="221"/>
        <end position="230"/>
    </location>
</feature>
<organism evidence="2 3">
    <name type="scientific">Engystomops pustulosus</name>
    <name type="common">Tungara frog</name>
    <name type="synonym">Physalaemus pustulosus</name>
    <dbReference type="NCBI Taxonomy" id="76066"/>
    <lineage>
        <taxon>Eukaryota</taxon>
        <taxon>Metazoa</taxon>
        <taxon>Chordata</taxon>
        <taxon>Craniata</taxon>
        <taxon>Vertebrata</taxon>
        <taxon>Euteleostomi</taxon>
        <taxon>Amphibia</taxon>
        <taxon>Batrachia</taxon>
        <taxon>Anura</taxon>
        <taxon>Neobatrachia</taxon>
        <taxon>Hyloidea</taxon>
        <taxon>Leptodactylidae</taxon>
        <taxon>Leiuperinae</taxon>
        <taxon>Engystomops</taxon>
    </lineage>
</organism>
<proteinExistence type="predicted"/>
<reference evidence="2" key="1">
    <citation type="thesis" date="2020" institute="ProQuest LLC" country="789 East Eisenhower Parkway, Ann Arbor, MI, USA">
        <title>Comparative Genomics and Chromosome Evolution.</title>
        <authorList>
            <person name="Mudd A.B."/>
        </authorList>
    </citation>
    <scope>NUCLEOTIDE SEQUENCE</scope>
    <source>
        <strain evidence="2">237g6f4</strain>
        <tissue evidence="2">Blood</tissue>
    </source>
</reference>
<accession>A0AAV6ZET7</accession>
<name>A0AAV6ZET7_ENGPU</name>
<sequence>MSTPPDVTSPSTPATPGYVAMGAVQPSFWGQQPLIQPQMVLGGQSPVAQVMQGSQTIAWAQPGLYPPTQQQPWPTLPGQFPPTAFMPTQTVLPFQAAMFQGSTTPVAAVPPTSDSLRSGPLEPGQKVTKEMFRDFPMVNPPPVPSRQPDQPSLSCTSDAFSSYFDKVGLAQDTDDCDDFDISQLNLTPMTSTSPSTNSPPTPAPRQSSPSKSSASHTSDPSADDIFEEGFESPSKTVEDVPEASQASTSADVEEPSGDSISPQVGS</sequence>
<dbReference type="AlphaFoldDB" id="A0AAV6ZET7"/>
<evidence type="ECO:0008006" key="4">
    <source>
        <dbReference type="Google" id="ProtNLM"/>
    </source>
</evidence>
<keyword evidence="3" id="KW-1185">Reference proteome</keyword>
<dbReference type="GO" id="GO:0001764">
    <property type="term" value="P:neuron migration"/>
    <property type="evidence" value="ECO:0007669"/>
    <property type="project" value="TreeGrafter"/>
</dbReference>
<evidence type="ECO:0000313" key="2">
    <source>
        <dbReference type="EMBL" id="KAG8545870.1"/>
    </source>
</evidence>
<evidence type="ECO:0000313" key="3">
    <source>
        <dbReference type="Proteomes" id="UP000824782"/>
    </source>
</evidence>
<feature type="region of interest" description="Disordered" evidence="1">
    <location>
        <begin position="130"/>
        <end position="158"/>
    </location>
</feature>
<feature type="region of interest" description="Disordered" evidence="1">
    <location>
        <begin position="171"/>
        <end position="266"/>
    </location>
</feature>
<feature type="compositionally biased region" description="Low complexity" evidence="1">
    <location>
        <begin position="204"/>
        <end position="220"/>
    </location>
</feature>
<evidence type="ECO:0000256" key="1">
    <source>
        <dbReference type="SAM" id="MobiDB-lite"/>
    </source>
</evidence>
<dbReference type="EMBL" id="WNYA01001387">
    <property type="protein sequence ID" value="KAG8545870.1"/>
    <property type="molecule type" value="Genomic_DNA"/>
</dbReference>
<dbReference type="PANTHER" id="PTHR47695:SF4">
    <property type="entry name" value="DISABLED HOMOLOG 1"/>
    <property type="match status" value="1"/>
</dbReference>
<dbReference type="GO" id="GO:0005737">
    <property type="term" value="C:cytoplasm"/>
    <property type="evidence" value="ECO:0007669"/>
    <property type="project" value="TreeGrafter"/>
</dbReference>
<comment type="caution">
    <text evidence="2">The sequence shown here is derived from an EMBL/GenBank/DDBJ whole genome shotgun (WGS) entry which is preliminary data.</text>
</comment>